<gene>
    <name evidence="3" type="ORF">SAMN04487960_10429</name>
    <name evidence="4" type="ORF">SAMN04487960_110128</name>
</gene>
<dbReference type="PANTHER" id="PTHR42834:SF1">
    <property type="entry name" value="ENDONUCLEASE_EXONUCLEASE_PHOSPHATASE FAMILY PROTEIN (AFU_ORTHOLOGUE AFUA_3G09210)"/>
    <property type="match status" value="1"/>
</dbReference>
<dbReference type="InterPro" id="IPR047971">
    <property type="entry name" value="ExeM-like"/>
</dbReference>
<accession>A0A1H2W1T5</accession>
<dbReference type="Proteomes" id="UP000199675">
    <property type="component" value="Unassembled WGS sequence"/>
</dbReference>
<keyword evidence="5" id="KW-1185">Reference proteome</keyword>
<dbReference type="EMBL" id="FNNE01000004">
    <property type="protein sequence ID" value="SDW74578.1"/>
    <property type="molecule type" value="Genomic_DNA"/>
</dbReference>
<dbReference type="AlphaFoldDB" id="A0A1H2W1T5"/>
<evidence type="ECO:0000313" key="3">
    <source>
        <dbReference type="EMBL" id="SDW74578.1"/>
    </source>
</evidence>
<dbReference type="InterPro" id="IPR036691">
    <property type="entry name" value="Endo/exonu/phosph_ase_sf"/>
</dbReference>
<protein>
    <recommendedName>
        <fullName evidence="2">Endonuclease/exonuclease/phosphatase domain-containing protein</fullName>
    </recommendedName>
</protein>
<dbReference type="STRING" id="488533.SAMN04487960_10429"/>
<feature type="region of interest" description="Disordered" evidence="1">
    <location>
        <begin position="221"/>
        <end position="241"/>
    </location>
</feature>
<dbReference type="GO" id="GO:0003824">
    <property type="term" value="F:catalytic activity"/>
    <property type="evidence" value="ECO:0007669"/>
    <property type="project" value="InterPro"/>
</dbReference>
<dbReference type="PANTHER" id="PTHR42834">
    <property type="entry name" value="ENDONUCLEASE/EXONUCLEASE/PHOSPHATASE FAMILY PROTEIN (AFU_ORTHOLOGUE AFUA_3G09210)"/>
    <property type="match status" value="1"/>
</dbReference>
<dbReference type="SUPFAM" id="SSF56219">
    <property type="entry name" value="DNase I-like"/>
    <property type="match status" value="1"/>
</dbReference>
<reference evidence="3 5" key="1">
    <citation type="submission" date="2016-10" db="EMBL/GenBank/DDBJ databases">
        <authorList>
            <person name="de Groot N.N."/>
        </authorList>
    </citation>
    <scope>NUCLEOTIDE SEQUENCE [LARGE SCALE GENOMIC DNA]</scope>
    <source>
        <strain evidence="3 5">CGMCC 1.7059</strain>
    </source>
</reference>
<dbReference type="EMBL" id="FNNE01000010">
    <property type="protein sequence ID" value="SDX52004.1"/>
    <property type="molecule type" value="Genomic_DNA"/>
</dbReference>
<proteinExistence type="predicted"/>
<evidence type="ECO:0000259" key="2">
    <source>
        <dbReference type="Pfam" id="PF03372"/>
    </source>
</evidence>
<dbReference type="OrthoDB" id="9800417at2"/>
<dbReference type="CDD" id="cd04486">
    <property type="entry name" value="YhcR_OBF_like"/>
    <property type="match status" value="1"/>
</dbReference>
<dbReference type="Pfam" id="PF03372">
    <property type="entry name" value="Exo_endo_phos"/>
    <property type="match status" value="1"/>
</dbReference>
<dbReference type="InterPro" id="IPR005135">
    <property type="entry name" value="Endo/exonuclease/phosphatase"/>
</dbReference>
<organism evidence="3 5">
    <name type="scientific">Marinobacter mobilis</name>
    <dbReference type="NCBI Taxonomy" id="488533"/>
    <lineage>
        <taxon>Bacteria</taxon>
        <taxon>Pseudomonadati</taxon>
        <taxon>Pseudomonadota</taxon>
        <taxon>Gammaproteobacteria</taxon>
        <taxon>Pseudomonadales</taxon>
        <taxon>Marinobacteraceae</taxon>
        <taxon>Marinobacter</taxon>
    </lineage>
</organism>
<feature type="domain" description="Endonuclease/exonuclease/phosphatase" evidence="2">
    <location>
        <begin position="295"/>
        <end position="579"/>
    </location>
</feature>
<name>A0A1H2W1T5_9GAMM</name>
<dbReference type="Gene3D" id="3.60.10.10">
    <property type="entry name" value="Endonuclease/exonuclease/phosphatase"/>
    <property type="match status" value="1"/>
</dbReference>
<evidence type="ECO:0000313" key="4">
    <source>
        <dbReference type="EMBL" id="SDX52004.1"/>
    </source>
</evidence>
<evidence type="ECO:0000313" key="5">
    <source>
        <dbReference type="Proteomes" id="UP000199675"/>
    </source>
</evidence>
<sequence>MLLHGSLDTTTDCTIMTRLTNTWNIGLVLLALSVPAAACDGVYRSITDIQGSGSQSPQIGERVSVRGVITLDARGDQGLGGFFLQQPEHDTDASSALFIYTRLRDGAVGEEVAVTGTVTEYHGLTELTAVDSIKTCGPASLPPPVSVQLPLNEAQRESLEGMRIALSQPLQIIDHHQLADFGTLTLAPQQQTVPTQLLPPGDEAWILEQRQQLLRLILDDGRSQRGPVPTPYPDGGLSRQTNFRTGTVVTGLDGILDYRYQHWRLQPLAAPRFEPTNPRPQAPAQGINSNLRLMTLNLGNYFNGEQGTFTTSRGARNRQQWLRQTRHLVAAIEQSQADVLAASELENDGYGSDSAIASLAEALGAPWRYVIPASRDPGVAITVGFLYRADRVRTVGPALRPPAEQWPGLGRRPLLQQFQPLSGGETVRLVLAHFKSKHCRNARGADRDQHDGQGCFANRRTEQADALTRWLATLPAQAIAGTLVTGDLNSYAREWPIQRLRDKGFRDLINDTTDAPAASYRYQGRRGTLDYSLADRALADHIVAARIWAINADEPRALDFRAPAAVSAEPIAPWRSSDHDPLITDLQL</sequence>
<evidence type="ECO:0000256" key="1">
    <source>
        <dbReference type="SAM" id="MobiDB-lite"/>
    </source>
</evidence>
<dbReference type="NCBIfam" id="NF033681">
    <property type="entry name" value="ExeM_NucH_DNase"/>
    <property type="match status" value="1"/>
</dbReference>